<keyword evidence="2" id="KW-1185">Reference proteome</keyword>
<dbReference type="AlphaFoldDB" id="A0A6C0PAT5"/>
<accession>A0A6C0PAT5</accession>
<proteinExistence type="predicted"/>
<protein>
    <submittedName>
        <fullName evidence="1">Low copy number virion structural protein</fullName>
    </submittedName>
</protein>
<gene>
    <name evidence="1" type="ORF">GZH47_32590</name>
</gene>
<organism evidence="1 2">
    <name type="scientific">Paenibacillus rhizovicinus</name>
    <dbReference type="NCBI Taxonomy" id="2704463"/>
    <lineage>
        <taxon>Bacteria</taxon>
        <taxon>Bacillati</taxon>
        <taxon>Bacillota</taxon>
        <taxon>Bacilli</taxon>
        <taxon>Bacillales</taxon>
        <taxon>Paenibacillaceae</taxon>
        <taxon>Paenibacillus</taxon>
    </lineage>
</organism>
<name>A0A6C0PAT5_9BACL</name>
<keyword evidence="1" id="KW-0614">Plasmid</keyword>
<dbReference type="EMBL" id="CP048288">
    <property type="protein sequence ID" value="QHW35638.1"/>
    <property type="molecule type" value="Genomic_DNA"/>
</dbReference>
<evidence type="ECO:0000313" key="1">
    <source>
        <dbReference type="EMBL" id="QHW35638.1"/>
    </source>
</evidence>
<evidence type="ECO:0000313" key="2">
    <source>
        <dbReference type="Proteomes" id="UP000479114"/>
    </source>
</evidence>
<sequence>MDIILTSEKGATFKKNIVAEWQQHPVIVDDPMYEAYRPTPFQYEIESKAASQAITIAFDYANRLTETEAKYAVICLHQAGKWTKMATTVDATQKQLICRINVSGTIAIFMNEYWYSDKTQETTGDEFPLWTFIRQSKESNAQRFMNYLAMQIEVAEDDIDDIKSQKFIPLLNTRMIDWVFIYELPIINAEDTAVFRSAGIVIPLLPDLKSFFFNKLGEGAIVDYTKRRMYSQFKYNPLEIVINGSSITATPIPHQIWNPFDEFGLLTGVERLHQEKNVDYKERILDAFRYPANSSDLGLTHALGRELNLIKRITWNNDLKNLVIKGKGIDERTLRLDGRPLQLNTYTVDADGTIIIQAVNQGNKHVVSFIQGIKKHELHDQEDEELHLLMYQQDGQATATLENWVAYINQVAPIMWGKFNWDEGFWDTIDASLTGLGYLPNMWDSDIEVWKNYMFEPKSPVFS</sequence>
<dbReference type="Proteomes" id="UP000479114">
    <property type="component" value="Plasmid unnamed2"/>
</dbReference>
<dbReference type="RefSeq" id="WP_162645771.1">
    <property type="nucleotide sequence ID" value="NZ_CP048288.1"/>
</dbReference>
<geneLocation type="plasmid" evidence="1 2">
    <name>unnamed2</name>
</geneLocation>
<dbReference type="KEGG" id="prz:GZH47_32590"/>
<reference evidence="1 2" key="1">
    <citation type="submission" date="2020-02" db="EMBL/GenBank/DDBJ databases">
        <title>Paenibacillus sp. nov., isolated from rhizosphere soil of tomato.</title>
        <authorList>
            <person name="Weon H.-Y."/>
            <person name="Lee S.A."/>
        </authorList>
    </citation>
    <scope>NUCLEOTIDE SEQUENCE [LARGE SCALE GENOMIC DNA]</scope>
    <source>
        <strain evidence="1 2">14171R-81</strain>
        <plasmid evidence="1 2">unnamed2</plasmid>
    </source>
</reference>